<feature type="compositionally biased region" description="Polar residues" evidence="1">
    <location>
        <begin position="33"/>
        <end position="76"/>
    </location>
</feature>
<feature type="compositionally biased region" description="Basic and acidic residues" evidence="1">
    <location>
        <begin position="181"/>
        <end position="200"/>
    </location>
</feature>
<dbReference type="EMBL" id="MU790964">
    <property type="protein sequence ID" value="KAJ3991726.1"/>
    <property type="molecule type" value="Genomic_DNA"/>
</dbReference>
<feature type="region of interest" description="Disordered" evidence="1">
    <location>
        <begin position="148"/>
        <end position="207"/>
    </location>
</feature>
<keyword evidence="3" id="KW-1185">Reference proteome</keyword>
<evidence type="ECO:0000313" key="3">
    <source>
        <dbReference type="Proteomes" id="UP001163828"/>
    </source>
</evidence>
<feature type="region of interest" description="Disordered" evidence="1">
    <location>
        <begin position="1"/>
        <end position="120"/>
    </location>
</feature>
<dbReference type="Proteomes" id="UP001163828">
    <property type="component" value="Unassembled WGS sequence"/>
</dbReference>
<sequence length="330" mass="36678">MSHTEDVNQPVTPRTPSNKKGRTSIFEDAHKTPGQSSPNQTRRKTPGSQTSLRGNSVSPTPSNRVRRSTFTTSMDSENVAIEDNHGNTPAQPNPSNPTPQNQSDRMSTASDPGIPEGQTGDIMDELLHALIVLAPGTHLPTVLNMETRDNTANENPGEDDDDPNGSGAATPTPEPPLPTYDQEKLRIPRDRDLCPNRTRPEQGTTDPGFAEFLMRVATAPASLNNGWMPVFVRDLETALRGFSDEMRTEVLEYPEEWILLTIFNGGVYLFRRIPDMAQRVADFLLNIGIDFEDILAPYRDKIEEEAVRVMLNTAEWTVRWMRGGARVMGR</sequence>
<feature type="compositionally biased region" description="Polar residues" evidence="1">
    <location>
        <begin position="7"/>
        <end position="16"/>
    </location>
</feature>
<protein>
    <submittedName>
        <fullName evidence="2">Uncharacterized protein</fullName>
    </submittedName>
</protein>
<gene>
    <name evidence="2" type="ORF">F5050DRAFT_1812221</name>
</gene>
<evidence type="ECO:0000256" key="1">
    <source>
        <dbReference type="SAM" id="MobiDB-lite"/>
    </source>
</evidence>
<proteinExistence type="predicted"/>
<organism evidence="2 3">
    <name type="scientific">Lentinula boryana</name>
    <dbReference type="NCBI Taxonomy" id="40481"/>
    <lineage>
        <taxon>Eukaryota</taxon>
        <taxon>Fungi</taxon>
        <taxon>Dikarya</taxon>
        <taxon>Basidiomycota</taxon>
        <taxon>Agaricomycotina</taxon>
        <taxon>Agaricomycetes</taxon>
        <taxon>Agaricomycetidae</taxon>
        <taxon>Agaricales</taxon>
        <taxon>Marasmiineae</taxon>
        <taxon>Omphalotaceae</taxon>
        <taxon>Lentinula</taxon>
    </lineage>
</organism>
<name>A0ABQ8Q1Y9_9AGAR</name>
<comment type="caution">
    <text evidence="2">The sequence shown here is derived from an EMBL/GenBank/DDBJ whole genome shotgun (WGS) entry which is preliminary data.</text>
</comment>
<reference evidence="2" key="1">
    <citation type="submission" date="2022-08" db="EMBL/GenBank/DDBJ databases">
        <authorList>
            <consortium name="DOE Joint Genome Institute"/>
            <person name="Min B."/>
            <person name="Riley R."/>
            <person name="Sierra-Patev S."/>
            <person name="Naranjo-Ortiz M."/>
            <person name="Looney B."/>
            <person name="Konkel Z."/>
            <person name="Slot J.C."/>
            <person name="Sakamoto Y."/>
            <person name="Steenwyk J.L."/>
            <person name="Rokas A."/>
            <person name="Carro J."/>
            <person name="Camarero S."/>
            <person name="Ferreira P."/>
            <person name="Molpeceres G."/>
            <person name="Ruiz-Duenas F.J."/>
            <person name="Serrano A."/>
            <person name="Henrissat B."/>
            <person name="Drula E."/>
            <person name="Hughes K.W."/>
            <person name="Mata J.L."/>
            <person name="Ishikawa N.K."/>
            <person name="Vargas-Isla R."/>
            <person name="Ushijima S."/>
            <person name="Smith C.A."/>
            <person name="Ahrendt S."/>
            <person name="Andreopoulos W."/>
            <person name="He G."/>
            <person name="Labutti K."/>
            <person name="Lipzen A."/>
            <person name="Ng V."/>
            <person name="Sandor L."/>
            <person name="Barry K."/>
            <person name="Martinez A.T."/>
            <person name="Xiao Y."/>
            <person name="Gibbons J.G."/>
            <person name="Terashima K."/>
            <person name="Hibbett D.S."/>
            <person name="Grigoriev I.V."/>
        </authorList>
    </citation>
    <scope>NUCLEOTIDE SEQUENCE</scope>
    <source>
        <strain evidence="2">TFB10827</strain>
    </source>
</reference>
<accession>A0ABQ8Q1Y9</accession>
<evidence type="ECO:0000313" key="2">
    <source>
        <dbReference type="EMBL" id="KAJ3991726.1"/>
    </source>
</evidence>